<dbReference type="Pfam" id="PF02775">
    <property type="entry name" value="TPP_enzyme_C"/>
    <property type="match status" value="1"/>
</dbReference>
<evidence type="ECO:0000313" key="7">
    <source>
        <dbReference type="EMBL" id="MBC3797054.1"/>
    </source>
</evidence>
<dbReference type="EMBL" id="WJBB01000008">
    <property type="protein sequence ID" value="MBC3797054.1"/>
    <property type="molecule type" value="Genomic_DNA"/>
</dbReference>
<organism evidence="7 8">
    <name type="scientific">Acetobacterium tundrae</name>
    <dbReference type="NCBI Taxonomy" id="132932"/>
    <lineage>
        <taxon>Bacteria</taxon>
        <taxon>Bacillati</taxon>
        <taxon>Bacillota</taxon>
        <taxon>Clostridia</taxon>
        <taxon>Eubacteriales</taxon>
        <taxon>Eubacteriaceae</taxon>
        <taxon>Acetobacterium</taxon>
    </lineage>
</organism>
<dbReference type="CDD" id="cd07035">
    <property type="entry name" value="TPP_PYR_POX_like"/>
    <property type="match status" value="1"/>
</dbReference>
<dbReference type="Gene3D" id="3.40.50.1220">
    <property type="entry name" value="TPP-binding domain"/>
    <property type="match status" value="1"/>
</dbReference>
<dbReference type="Pfam" id="PF02776">
    <property type="entry name" value="TPP_enzyme_N"/>
    <property type="match status" value="1"/>
</dbReference>
<name>A0ABR6WKT3_9FIRM</name>
<gene>
    <name evidence="7" type="ORF">GH807_08340</name>
</gene>
<feature type="domain" description="Thiamine pyrophosphate enzyme TPP-binding" evidence="5">
    <location>
        <begin position="378"/>
        <end position="519"/>
    </location>
</feature>
<evidence type="ECO:0000256" key="2">
    <source>
        <dbReference type="ARBA" id="ARBA00023052"/>
    </source>
</evidence>
<dbReference type="PANTHER" id="PTHR18968">
    <property type="entry name" value="THIAMINE PYROPHOSPHATE ENZYMES"/>
    <property type="match status" value="1"/>
</dbReference>
<accession>A0ABR6WKT3</accession>
<dbReference type="RefSeq" id="WP_148604969.1">
    <property type="nucleotide sequence ID" value="NZ_RXYB01000017.1"/>
</dbReference>
<dbReference type="SUPFAM" id="SSF52467">
    <property type="entry name" value="DHS-like NAD/FAD-binding domain"/>
    <property type="match status" value="1"/>
</dbReference>
<keyword evidence="2 3" id="KW-0786">Thiamine pyrophosphate</keyword>
<sequence length="561" mass="62746">MKVAEYIAKKLIDQHVTDVFGIPGGVILDLIYAFDKCPGINAHLSYHEQAAAFEACGYAQVNHSLGVAYATRGPGFTNLITGIADAYADSLPVLFITAHSGLAVGHEQRFEQEQEMDTVQMVKYITKFASTVECIDQVEAKIDEAISKALTGRKGPVLLDFSTSLWNEDVENDCSQSKSNAKHNVVGTLACESIWKIIEKAQRPVFLLGDGIRQANVCYKLSNYINDIGIPVLTSRGAQDTGRACREYYGYIGSHGIRYSNFIFAKADLVISMGNRLAFPVKSESFQKAIQNKTIIRIECDENELKRAIPNSIVFKEELSNFVQGIKEQSIKTSNYESWLNVCRELKRHLCRTDCNDIVDTVSDIFRKISDETIVVADVGNNEFWLSRAYEISGIKNRILYSKSFGALGCGIGKAIGAYYKTKKPILCVVGDQGLQLNIQELQLMTQEKLPITIFVVNNHSSGMIKDRQKSREKFVHTTLDSGFMTPKFNLIAQGYGIDYLQLTDDVTDKNKILEAVKKPIIIERFFDESIGLQPSLPKGKQMQDMTPEIDRDLFKKLSEL</sequence>
<comment type="caution">
    <text evidence="7">The sequence shown here is derived from an EMBL/GenBank/DDBJ whole genome shotgun (WGS) entry which is preliminary data.</text>
</comment>
<dbReference type="InterPro" id="IPR029061">
    <property type="entry name" value="THDP-binding"/>
</dbReference>
<dbReference type="Pfam" id="PF00205">
    <property type="entry name" value="TPP_enzyme_M"/>
    <property type="match status" value="1"/>
</dbReference>
<evidence type="ECO:0008006" key="9">
    <source>
        <dbReference type="Google" id="ProtNLM"/>
    </source>
</evidence>
<evidence type="ECO:0000259" key="5">
    <source>
        <dbReference type="Pfam" id="PF02775"/>
    </source>
</evidence>
<dbReference type="InterPro" id="IPR045229">
    <property type="entry name" value="TPP_enz"/>
</dbReference>
<feature type="domain" description="Thiamine pyrophosphate enzyme N-terminal TPP-binding" evidence="6">
    <location>
        <begin position="1"/>
        <end position="120"/>
    </location>
</feature>
<reference evidence="7 8" key="1">
    <citation type="journal article" date="2020" name="mSystems">
        <title>Defining Genomic and Predicted Metabolic Features of the Acetobacterium Genus.</title>
        <authorList>
            <person name="Ross D.E."/>
            <person name="Marshall C.W."/>
            <person name="Gulliver D."/>
            <person name="May H.D."/>
            <person name="Norman R.S."/>
        </authorList>
    </citation>
    <scope>NUCLEOTIDE SEQUENCE [LARGE SCALE GENOMIC DNA]</scope>
    <source>
        <strain evidence="7 8">DSM 9173</strain>
    </source>
</reference>
<dbReference type="InterPro" id="IPR012001">
    <property type="entry name" value="Thiamin_PyroP_enz_TPP-bd_dom"/>
</dbReference>
<dbReference type="SUPFAM" id="SSF52518">
    <property type="entry name" value="Thiamin diphosphate-binding fold (THDP-binding)"/>
    <property type="match status" value="2"/>
</dbReference>
<dbReference type="InterPro" id="IPR029035">
    <property type="entry name" value="DHS-like_NAD/FAD-binding_dom"/>
</dbReference>
<evidence type="ECO:0000256" key="3">
    <source>
        <dbReference type="RuleBase" id="RU362132"/>
    </source>
</evidence>
<dbReference type="InterPro" id="IPR011766">
    <property type="entry name" value="TPP_enzyme_TPP-bd"/>
</dbReference>
<dbReference type="CDD" id="cd00568">
    <property type="entry name" value="TPP_enzymes"/>
    <property type="match status" value="1"/>
</dbReference>
<evidence type="ECO:0000256" key="1">
    <source>
        <dbReference type="ARBA" id="ARBA00007812"/>
    </source>
</evidence>
<evidence type="ECO:0000259" key="4">
    <source>
        <dbReference type="Pfam" id="PF00205"/>
    </source>
</evidence>
<dbReference type="Proteomes" id="UP000653358">
    <property type="component" value="Unassembled WGS sequence"/>
</dbReference>
<feature type="domain" description="Thiamine pyrophosphate enzyme central" evidence="4">
    <location>
        <begin position="193"/>
        <end position="316"/>
    </location>
</feature>
<keyword evidence="8" id="KW-1185">Reference proteome</keyword>
<protein>
    <recommendedName>
        <fullName evidence="9">Thiamine pyrophosphate-binding protein</fullName>
    </recommendedName>
</protein>
<dbReference type="InterPro" id="IPR012000">
    <property type="entry name" value="Thiamin_PyroP_enz_cen_dom"/>
</dbReference>
<proteinExistence type="inferred from homology"/>
<dbReference type="Gene3D" id="3.40.50.970">
    <property type="match status" value="2"/>
</dbReference>
<evidence type="ECO:0000313" key="8">
    <source>
        <dbReference type="Proteomes" id="UP000653358"/>
    </source>
</evidence>
<evidence type="ECO:0000259" key="6">
    <source>
        <dbReference type="Pfam" id="PF02776"/>
    </source>
</evidence>
<comment type="similarity">
    <text evidence="1 3">Belongs to the TPP enzyme family.</text>
</comment>
<dbReference type="PANTHER" id="PTHR18968:SF13">
    <property type="entry name" value="ACETOLACTATE SYNTHASE CATALYTIC SUBUNIT, MITOCHONDRIAL"/>
    <property type="match status" value="1"/>
</dbReference>